<proteinExistence type="predicted"/>
<organism evidence="1 2">
    <name type="scientific">Phyllobacterium salinisoli</name>
    <dbReference type="NCBI Taxonomy" id="1899321"/>
    <lineage>
        <taxon>Bacteria</taxon>
        <taxon>Pseudomonadati</taxon>
        <taxon>Pseudomonadota</taxon>
        <taxon>Alphaproteobacteria</taxon>
        <taxon>Hyphomicrobiales</taxon>
        <taxon>Phyllobacteriaceae</taxon>
        <taxon>Phyllobacterium</taxon>
    </lineage>
</organism>
<sequence length="60" mass="6703">MLIELNKMSEGKGFGMLSYFILMAIIEAKDILRSPIAEQEDELAMVQEIYASSFDTEAIG</sequence>
<dbReference type="AlphaFoldDB" id="A0A368K0H4"/>
<evidence type="ECO:0000313" key="2">
    <source>
        <dbReference type="Proteomes" id="UP000253420"/>
    </source>
</evidence>
<evidence type="ECO:0000313" key="1">
    <source>
        <dbReference type="EMBL" id="RCS21470.1"/>
    </source>
</evidence>
<comment type="caution">
    <text evidence="1">The sequence shown here is derived from an EMBL/GenBank/DDBJ whole genome shotgun (WGS) entry which is preliminary data.</text>
</comment>
<gene>
    <name evidence="1" type="ORF">DUT91_23925</name>
</gene>
<protein>
    <submittedName>
        <fullName evidence="1">Uncharacterized protein</fullName>
    </submittedName>
</protein>
<keyword evidence="2" id="KW-1185">Reference proteome</keyword>
<dbReference type="Proteomes" id="UP000253420">
    <property type="component" value="Unassembled WGS sequence"/>
</dbReference>
<reference evidence="1 2" key="1">
    <citation type="submission" date="2018-07" db="EMBL/GenBank/DDBJ databases">
        <title>The draft genome of Phyllobacterium salinisoli.</title>
        <authorList>
            <person name="Liu L."/>
            <person name="Li L."/>
            <person name="Zhang X."/>
            <person name="Liang L."/>
        </authorList>
    </citation>
    <scope>NUCLEOTIDE SEQUENCE [LARGE SCALE GENOMIC DNA]</scope>
    <source>
        <strain evidence="1 2">LLAN61</strain>
    </source>
</reference>
<dbReference type="EMBL" id="QOZG01000034">
    <property type="protein sequence ID" value="RCS21470.1"/>
    <property type="molecule type" value="Genomic_DNA"/>
</dbReference>
<accession>A0A368K0H4</accession>
<name>A0A368K0H4_9HYPH</name>